<dbReference type="InterPro" id="IPR026444">
    <property type="entry name" value="Secre_tail"/>
</dbReference>
<evidence type="ECO:0000256" key="3">
    <source>
        <dbReference type="ARBA" id="ARBA00022723"/>
    </source>
</evidence>
<evidence type="ECO:0000256" key="1">
    <source>
        <dbReference type="ARBA" id="ARBA00008721"/>
    </source>
</evidence>
<gene>
    <name evidence="11" type="ORF">GXP69_01885</name>
</gene>
<dbReference type="CDD" id="cd00146">
    <property type="entry name" value="PKD"/>
    <property type="match status" value="1"/>
</dbReference>
<dbReference type="InterPro" id="IPR013783">
    <property type="entry name" value="Ig-like_fold"/>
</dbReference>
<reference evidence="11 12" key="1">
    <citation type="submission" date="2020-02" db="EMBL/GenBank/DDBJ databases">
        <authorList>
            <person name="Kim M.K."/>
        </authorList>
    </citation>
    <scope>NUCLEOTIDE SEQUENCE [LARGE SCALE GENOMIC DNA]</scope>
    <source>
        <strain evidence="11 12">BT327</strain>
    </source>
</reference>
<evidence type="ECO:0000256" key="2">
    <source>
        <dbReference type="ARBA" id="ARBA00022670"/>
    </source>
</evidence>
<dbReference type="CDD" id="cd04275">
    <property type="entry name" value="ZnMc_pappalysin_like"/>
    <property type="match status" value="1"/>
</dbReference>
<evidence type="ECO:0000313" key="11">
    <source>
        <dbReference type="EMBL" id="NEM96433.1"/>
    </source>
</evidence>
<evidence type="ECO:0000256" key="4">
    <source>
        <dbReference type="ARBA" id="ARBA00022729"/>
    </source>
</evidence>
<evidence type="ECO:0000256" key="8">
    <source>
        <dbReference type="ARBA" id="ARBA00023157"/>
    </source>
</evidence>
<evidence type="ECO:0000313" key="12">
    <source>
        <dbReference type="Proteomes" id="UP000474777"/>
    </source>
</evidence>
<accession>A0A6B3LKF7</accession>
<sequence>MRFSALLSFALLLLAPAYGQPGKYRVCATDQYQETLERLEPGTKLQQQKARDAAQLYISQQKSRGKAMRSAEIISIPVVFHVLYNRPEQNISDEQILSQLAVLNADFRRTNADKINTPVHFEALAGDAGIEFCLASIGPDGLPTNGITRTFTTTRSFNPSNNRIKRAEEGGAAAWDRDQYLNIWIGNIEENVLGWATFPGARISPQNDGVVLHFQAVGTTPYNKAGTQYNKGRTATHEIGHWLGLRHIWGDGNATCSDSDGIDDTPNQRGPTYECPSGIELSCNNGPYGNMWQNYMDYSYDACMNLFTNGQIEFMQAVLSSSRSRILLSPACSGGLLADFEAATDTLVRRDRKVTFKDTSVGVRPTNWLWEFEGGTPSTSTEQHPTVSYFKPGKYKVSLTITRGNLSSTETRDQYIEVTPNDLTVYPVPASGYVIIEQPAAVTLRHVELINRLGQVVLSEEVTTRVAELNTAGLPSGVYFLRVSGTEGIQTKKITIIR</sequence>
<dbReference type="Gene3D" id="2.60.40.10">
    <property type="entry name" value="Immunoglobulins"/>
    <property type="match status" value="1"/>
</dbReference>
<dbReference type="PANTHER" id="PTHR47466">
    <property type="match status" value="1"/>
</dbReference>
<dbReference type="RefSeq" id="WP_163911634.1">
    <property type="nucleotide sequence ID" value="NZ_JAAGWD010000001.1"/>
</dbReference>
<keyword evidence="12" id="KW-1185">Reference proteome</keyword>
<evidence type="ECO:0000256" key="9">
    <source>
        <dbReference type="SAM" id="SignalP"/>
    </source>
</evidence>
<organism evidence="11 12">
    <name type="scientific">Pontibacter burrus</name>
    <dbReference type="NCBI Taxonomy" id="2704466"/>
    <lineage>
        <taxon>Bacteria</taxon>
        <taxon>Pseudomonadati</taxon>
        <taxon>Bacteroidota</taxon>
        <taxon>Cytophagia</taxon>
        <taxon>Cytophagales</taxon>
        <taxon>Hymenobacteraceae</taxon>
        <taxon>Pontibacter</taxon>
    </lineage>
</organism>
<feature type="domain" description="PKD" evidence="10">
    <location>
        <begin position="353"/>
        <end position="423"/>
    </location>
</feature>
<dbReference type="AlphaFoldDB" id="A0A6B3LKF7"/>
<dbReference type="PROSITE" id="PS50093">
    <property type="entry name" value="PKD"/>
    <property type="match status" value="1"/>
</dbReference>
<comment type="caution">
    <text evidence="11">The sequence shown here is derived from an EMBL/GenBank/DDBJ whole genome shotgun (WGS) entry which is preliminary data.</text>
</comment>
<protein>
    <submittedName>
        <fullName evidence="11">T9SS type A sorting domain-containing protein</fullName>
    </submittedName>
</protein>
<dbReference type="SMART" id="SM00089">
    <property type="entry name" value="PKD"/>
    <property type="match status" value="1"/>
</dbReference>
<keyword evidence="3" id="KW-0479">Metal-binding</keyword>
<feature type="chain" id="PRO_5025667687" evidence="9">
    <location>
        <begin position="20"/>
        <end position="498"/>
    </location>
</feature>
<dbReference type="EMBL" id="JAAGWD010000001">
    <property type="protein sequence ID" value="NEM96433.1"/>
    <property type="molecule type" value="Genomic_DNA"/>
</dbReference>
<dbReference type="InterPro" id="IPR008754">
    <property type="entry name" value="Peptidase_M43"/>
</dbReference>
<proteinExistence type="inferred from homology"/>
<comment type="similarity">
    <text evidence="1">Belongs to the peptidase M43B family.</text>
</comment>
<evidence type="ECO:0000256" key="5">
    <source>
        <dbReference type="ARBA" id="ARBA00022801"/>
    </source>
</evidence>
<dbReference type="InterPro" id="IPR035986">
    <property type="entry name" value="PKD_dom_sf"/>
</dbReference>
<dbReference type="Pfam" id="PF18962">
    <property type="entry name" value="Por_Secre_tail"/>
    <property type="match status" value="1"/>
</dbReference>
<dbReference type="SUPFAM" id="SSF49299">
    <property type="entry name" value="PKD domain"/>
    <property type="match status" value="1"/>
</dbReference>
<dbReference type="GO" id="GO:0008237">
    <property type="term" value="F:metallopeptidase activity"/>
    <property type="evidence" value="ECO:0007669"/>
    <property type="project" value="UniProtKB-KW"/>
</dbReference>
<evidence type="ECO:0000256" key="6">
    <source>
        <dbReference type="ARBA" id="ARBA00022833"/>
    </source>
</evidence>
<keyword evidence="4 9" id="KW-0732">Signal</keyword>
<evidence type="ECO:0000259" key="10">
    <source>
        <dbReference type="PROSITE" id="PS50093"/>
    </source>
</evidence>
<dbReference type="Pfam" id="PF18911">
    <property type="entry name" value="PKD_4"/>
    <property type="match status" value="1"/>
</dbReference>
<dbReference type="NCBIfam" id="TIGR04183">
    <property type="entry name" value="Por_Secre_tail"/>
    <property type="match status" value="1"/>
</dbReference>
<feature type="signal peptide" evidence="9">
    <location>
        <begin position="1"/>
        <end position="19"/>
    </location>
</feature>
<keyword evidence="6" id="KW-0862">Zinc</keyword>
<dbReference type="GO" id="GO:0046872">
    <property type="term" value="F:metal ion binding"/>
    <property type="evidence" value="ECO:0007669"/>
    <property type="project" value="UniProtKB-KW"/>
</dbReference>
<dbReference type="Pfam" id="PF05572">
    <property type="entry name" value="Peptidase_M43"/>
    <property type="match status" value="1"/>
</dbReference>
<dbReference type="PANTHER" id="PTHR47466:SF1">
    <property type="entry name" value="METALLOPROTEASE MEP1 (AFU_ORTHOLOGUE AFUA_1G07730)-RELATED"/>
    <property type="match status" value="1"/>
</dbReference>
<evidence type="ECO:0000256" key="7">
    <source>
        <dbReference type="ARBA" id="ARBA00023049"/>
    </source>
</evidence>
<name>A0A6B3LKF7_9BACT</name>
<dbReference type="Gene3D" id="3.40.390.10">
    <property type="entry name" value="Collagenase (Catalytic Domain)"/>
    <property type="match status" value="1"/>
</dbReference>
<dbReference type="Proteomes" id="UP000474777">
    <property type="component" value="Unassembled WGS sequence"/>
</dbReference>
<dbReference type="InterPro" id="IPR000601">
    <property type="entry name" value="PKD_dom"/>
</dbReference>
<keyword evidence="2" id="KW-0645">Protease</keyword>
<dbReference type="SUPFAM" id="SSF55486">
    <property type="entry name" value="Metalloproteases ('zincins'), catalytic domain"/>
    <property type="match status" value="1"/>
</dbReference>
<dbReference type="GO" id="GO:0006508">
    <property type="term" value="P:proteolysis"/>
    <property type="evidence" value="ECO:0007669"/>
    <property type="project" value="UniProtKB-KW"/>
</dbReference>
<keyword evidence="7" id="KW-0482">Metalloprotease</keyword>
<keyword evidence="8" id="KW-1015">Disulfide bond</keyword>
<dbReference type="InterPro" id="IPR022409">
    <property type="entry name" value="PKD/Chitinase_dom"/>
</dbReference>
<dbReference type="InterPro" id="IPR024079">
    <property type="entry name" value="MetalloPept_cat_dom_sf"/>
</dbReference>
<keyword evidence="5" id="KW-0378">Hydrolase</keyword>